<name>A0A0C3Q833_9AGAM</name>
<dbReference type="AlphaFoldDB" id="A0A0C3Q833"/>
<dbReference type="SUPFAM" id="SSF56784">
    <property type="entry name" value="HAD-like"/>
    <property type="match status" value="1"/>
</dbReference>
<reference evidence="1 2" key="1">
    <citation type="submission" date="2014-04" db="EMBL/GenBank/DDBJ databases">
        <authorList>
            <consortium name="DOE Joint Genome Institute"/>
            <person name="Kuo A."/>
            <person name="Girlanda M."/>
            <person name="Perotto S."/>
            <person name="Kohler A."/>
            <person name="Nagy L.G."/>
            <person name="Floudas D."/>
            <person name="Copeland A."/>
            <person name="Barry K.W."/>
            <person name="Cichocki N."/>
            <person name="Veneault-Fourrey C."/>
            <person name="LaButti K."/>
            <person name="Lindquist E.A."/>
            <person name="Lipzen A."/>
            <person name="Lundell T."/>
            <person name="Morin E."/>
            <person name="Murat C."/>
            <person name="Sun H."/>
            <person name="Tunlid A."/>
            <person name="Henrissat B."/>
            <person name="Grigoriev I.V."/>
            <person name="Hibbett D.S."/>
            <person name="Martin F."/>
            <person name="Nordberg H.P."/>
            <person name="Cantor M.N."/>
            <person name="Hua S.X."/>
        </authorList>
    </citation>
    <scope>NUCLEOTIDE SEQUENCE [LARGE SCALE GENOMIC DNA]</scope>
    <source>
        <strain evidence="1 2">MUT 4182</strain>
    </source>
</reference>
<dbReference type="InterPro" id="IPR036412">
    <property type="entry name" value="HAD-like_sf"/>
</dbReference>
<sequence>MSKLLTDFKCLIFDCYGTLIDWESGIINAFQPLLSRANKTDSISRTDLLKLFVQVESAIQDANPTMLYSDVLAK</sequence>
<evidence type="ECO:0000313" key="1">
    <source>
        <dbReference type="EMBL" id="KIO20346.1"/>
    </source>
</evidence>
<accession>A0A0C3Q833</accession>
<dbReference type="HOGENOM" id="CLU_2694764_0_0_1"/>
<dbReference type="Gene3D" id="1.10.150.750">
    <property type="match status" value="1"/>
</dbReference>
<dbReference type="Gene3D" id="3.40.50.1000">
    <property type="entry name" value="HAD superfamily/HAD-like"/>
    <property type="match status" value="1"/>
</dbReference>
<feature type="non-terminal residue" evidence="1">
    <location>
        <position position="74"/>
    </location>
</feature>
<proteinExistence type="predicted"/>
<dbReference type="EMBL" id="KN823177">
    <property type="protein sequence ID" value="KIO20346.1"/>
    <property type="molecule type" value="Genomic_DNA"/>
</dbReference>
<dbReference type="InterPro" id="IPR023214">
    <property type="entry name" value="HAD_sf"/>
</dbReference>
<reference evidence="2" key="2">
    <citation type="submission" date="2015-01" db="EMBL/GenBank/DDBJ databases">
        <title>Evolutionary Origins and Diversification of the Mycorrhizal Mutualists.</title>
        <authorList>
            <consortium name="DOE Joint Genome Institute"/>
            <consortium name="Mycorrhizal Genomics Consortium"/>
            <person name="Kohler A."/>
            <person name="Kuo A."/>
            <person name="Nagy L.G."/>
            <person name="Floudas D."/>
            <person name="Copeland A."/>
            <person name="Barry K.W."/>
            <person name="Cichocki N."/>
            <person name="Veneault-Fourrey C."/>
            <person name="LaButti K."/>
            <person name="Lindquist E.A."/>
            <person name="Lipzen A."/>
            <person name="Lundell T."/>
            <person name="Morin E."/>
            <person name="Murat C."/>
            <person name="Riley R."/>
            <person name="Ohm R."/>
            <person name="Sun H."/>
            <person name="Tunlid A."/>
            <person name="Henrissat B."/>
            <person name="Grigoriev I.V."/>
            <person name="Hibbett D.S."/>
            <person name="Martin F."/>
        </authorList>
    </citation>
    <scope>NUCLEOTIDE SEQUENCE [LARGE SCALE GENOMIC DNA]</scope>
    <source>
        <strain evidence="2">MUT 4182</strain>
    </source>
</reference>
<keyword evidence="2" id="KW-1185">Reference proteome</keyword>
<gene>
    <name evidence="1" type="ORF">M407DRAFT_29979</name>
</gene>
<dbReference type="OrthoDB" id="20198at2759"/>
<evidence type="ECO:0000313" key="2">
    <source>
        <dbReference type="Proteomes" id="UP000054248"/>
    </source>
</evidence>
<protein>
    <submittedName>
        <fullName evidence="1">Uncharacterized protein</fullName>
    </submittedName>
</protein>
<dbReference type="Proteomes" id="UP000054248">
    <property type="component" value="Unassembled WGS sequence"/>
</dbReference>
<organism evidence="1 2">
    <name type="scientific">Tulasnella calospora MUT 4182</name>
    <dbReference type="NCBI Taxonomy" id="1051891"/>
    <lineage>
        <taxon>Eukaryota</taxon>
        <taxon>Fungi</taxon>
        <taxon>Dikarya</taxon>
        <taxon>Basidiomycota</taxon>
        <taxon>Agaricomycotina</taxon>
        <taxon>Agaricomycetes</taxon>
        <taxon>Cantharellales</taxon>
        <taxon>Tulasnellaceae</taxon>
        <taxon>Tulasnella</taxon>
    </lineage>
</organism>